<reference evidence="1 2" key="1">
    <citation type="submission" date="2020-08" db="EMBL/GenBank/DDBJ databases">
        <title>Description of novel Flavobacterium F-380 isolate.</title>
        <authorList>
            <person name="Saticioglu I.B."/>
            <person name="Duman M."/>
            <person name="Altun S."/>
        </authorList>
    </citation>
    <scope>NUCLEOTIDE SEQUENCE [LARGE SCALE GENOMIC DNA]</scope>
    <source>
        <strain evidence="1 2">F-380</strain>
    </source>
</reference>
<protein>
    <submittedName>
        <fullName evidence="1">Uncharacterized protein</fullName>
    </submittedName>
</protein>
<dbReference type="Proteomes" id="UP000629963">
    <property type="component" value="Unassembled WGS sequence"/>
</dbReference>
<proteinExistence type="predicted"/>
<name>A0ABR7J5G5_9FLAO</name>
<evidence type="ECO:0000313" key="1">
    <source>
        <dbReference type="EMBL" id="MBC5840776.1"/>
    </source>
</evidence>
<keyword evidence="2" id="KW-1185">Reference proteome</keyword>
<accession>A0ABR7J5G5</accession>
<evidence type="ECO:0000313" key="2">
    <source>
        <dbReference type="Proteomes" id="UP000629963"/>
    </source>
</evidence>
<dbReference type="EMBL" id="JACRUJ010000001">
    <property type="protein sequence ID" value="MBC5840776.1"/>
    <property type="molecule type" value="Genomic_DNA"/>
</dbReference>
<sequence length="84" mass="9605">METKKEIISNRRIRAKVKETQVFLALNKVQQGIVSTRQNLTAISNGVASVKVNGIVHWETFSQNSRNNSEIIREIYTNSLEVKF</sequence>
<gene>
    <name evidence="1" type="ORF">H8R23_05105</name>
</gene>
<comment type="caution">
    <text evidence="1">The sequence shown here is derived from an EMBL/GenBank/DDBJ whole genome shotgun (WGS) entry which is preliminary data.</text>
</comment>
<dbReference type="RefSeq" id="WP_187009331.1">
    <property type="nucleotide sequence ID" value="NZ_JACRUI010000001.1"/>
</dbReference>
<organism evidence="1 2">
    <name type="scientific">Flavobacterium kayseriense</name>
    <dbReference type="NCBI Taxonomy" id="2764714"/>
    <lineage>
        <taxon>Bacteria</taxon>
        <taxon>Pseudomonadati</taxon>
        <taxon>Bacteroidota</taxon>
        <taxon>Flavobacteriia</taxon>
        <taxon>Flavobacteriales</taxon>
        <taxon>Flavobacteriaceae</taxon>
        <taxon>Flavobacterium</taxon>
    </lineage>
</organism>